<sequence>MLLQFSRARSVSAEEVHSSNCSVASQKMICAEATNPNMAQPAIAAAVAKRRTQGDFTWAVRTSATTPQMSPARAKARETAFHGNVNTDDR</sequence>
<gene>
    <name evidence="2" type="ORF">ACFFX0_00335</name>
</gene>
<accession>A0ABV5FSR4</accession>
<evidence type="ECO:0000313" key="3">
    <source>
        <dbReference type="Proteomes" id="UP001589575"/>
    </source>
</evidence>
<keyword evidence="3" id="KW-1185">Reference proteome</keyword>
<feature type="region of interest" description="Disordered" evidence="1">
    <location>
        <begin position="64"/>
        <end position="90"/>
    </location>
</feature>
<dbReference type="EMBL" id="JBHMFI010000001">
    <property type="protein sequence ID" value="MFB9069727.1"/>
    <property type="molecule type" value="Genomic_DNA"/>
</dbReference>
<proteinExistence type="predicted"/>
<organism evidence="2 3">
    <name type="scientific">Citricoccus parietis</name>
    <dbReference type="NCBI Taxonomy" id="592307"/>
    <lineage>
        <taxon>Bacteria</taxon>
        <taxon>Bacillati</taxon>
        <taxon>Actinomycetota</taxon>
        <taxon>Actinomycetes</taxon>
        <taxon>Micrococcales</taxon>
        <taxon>Micrococcaceae</taxon>
        <taxon>Citricoccus</taxon>
    </lineage>
</organism>
<evidence type="ECO:0000256" key="1">
    <source>
        <dbReference type="SAM" id="MobiDB-lite"/>
    </source>
</evidence>
<comment type="caution">
    <text evidence="2">The sequence shown here is derived from an EMBL/GenBank/DDBJ whole genome shotgun (WGS) entry which is preliminary data.</text>
</comment>
<protein>
    <submittedName>
        <fullName evidence="2">Uncharacterized protein</fullName>
    </submittedName>
</protein>
<name>A0ABV5FSR4_9MICC</name>
<reference evidence="2 3" key="1">
    <citation type="submission" date="2024-09" db="EMBL/GenBank/DDBJ databases">
        <authorList>
            <person name="Sun Q."/>
            <person name="Mori K."/>
        </authorList>
    </citation>
    <scope>NUCLEOTIDE SEQUENCE [LARGE SCALE GENOMIC DNA]</scope>
    <source>
        <strain evidence="2 3">CCM 7609</strain>
    </source>
</reference>
<dbReference type="Proteomes" id="UP001589575">
    <property type="component" value="Unassembled WGS sequence"/>
</dbReference>
<evidence type="ECO:0000313" key="2">
    <source>
        <dbReference type="EMBL" id="MFB9069727.1"/>
    </source>
</evidence>